<name>A0ABP9RRY8_9GAMM</name>
<proteinExistence type="predicted"/>
<dbReference type="Proteomes" id="UP001501600">
    <property type="component" value="Unassembled WGS sequence"/>
</dbReference>
<dbReference type="EMBL" id="BAABLF010000001">
    <property type="protein sequence ID" value="GAA5186017.1"/>
    <property type="molecule type" value="Genomic_DNA"/>
</dbReference>
<accession>A0ABP9RRY8</accession>
<evidence type="ECO:0000313" key="1">
    <source>
        <dbReference type="EMBL" id="GAA5186017.1"/>
    </source>
</evidence>
<sequence>MCGGGDHAAPSCHPAILPSCHPAILPSRPFAQDVYTITGIQLESTTEFEGFHGVNEPILVEEYGRSIGFFYTLMDNLEAL</sequence>
<organism evidence="1 2">
    <name type="scientific">Ferrimonas gelatinilytica</name>
    <dbReference type="NCBI Taxonomy" id="1255257"/>
    <lineage>
        <taxon>Bacteria</taxon>
        <taxon>Pseudomonadati</taxon>
        <taxon>Pseudomonadota</taxon>
        <taxon>Gammaproteobacteria</taxon>
        <taxon>Alteromonadales</taxon>
        <taxon>Ferrimonadaceae</taxon>
        <taxon>Ferrimonas</taxon>
    </lineage>
</organism>
<gene>
    <name evidence="1" type="ORF">GCM10025772_00630</name>
</gene>
<keyword evidence="2" id="KW-1185">Reference proteome</keyword>
<comment type="caution">
    <text evidence="1">The sequence shown here is derived from an EMBL/GenBank/DDBJ whole genome shotgun (WGS) entry which is preliminary data.</text>
</comment>
<protein>
    <submittedName>
        <fullName evidence="1">Uncharacterized protein</fullName>
    </submittedName>
</protein>
<reference evidence="2" key="1">
    <citation type="journal article" date="2019" name="Int. J. Syst. Evol. Microbiol.">
        <title>The Global Catalogue of Microorganisms (GCM) 10K type strain sequencing project: providing services to taxonomists for standard genome sequencing and annotation.</title>
        <authorList>
            <consortium name="The Broad Institute Genomics Platform"/>
            <consortium name="The Broad Institute Genome Sequencing Center for Infectious Disease"/>
            <person name="Wu L."/>
            <person name="Ma J."/>
        </authorList>
    </citation>
    <scope>NUCLEOTIDE SEQUENCE [LARGE SCALE GENOMIC DNA]</scope>
    <source>
        <strain evidence="2">JCM 18720</strain>
    </source>
</reference>
<evidence type="ECO:0000313" key="2">
    <source>
        <dbReference type="Proteomes" id="UP001501600"/>
    </source>
</evidence>